<dbReference type="PROSITE" id="PS51318">
    <property type="entry name" value="TAT"/>
    <property type="match status" value="1"/>
</dbReference>
<feature type="signal peptide" evidence="3">
    <location>
        <begin position="1"/>
        <end position="22"/>
    </location>
</feature>
<dbReference type="InterPro" id="IPR006311">
    <property type="entry name" value="TAT_signal"/>
</dbReference>
<dbReference type="OrthoDB" id="7210788at2"/>
<evidence type="ECO:0000256" key="1">
    <source>
        <dbReference type="SAM" id="MobiDB-lite"/>
    </source>
</evidence>
<keyword evidence="2" id="KW-0472">Membrane</keyword>
<protein>
    <recommendedName>
        <fullName evidence="4">Htaa domain-containing protein</fullName>
    </recommendedName>
</protein>
<keyword evidence="3" id="KW-0732">Signal</keyword>
<feature type="chain" id="PRO_5039629000" description="Htaa domain-containing protein" evidence="3">
    <location>
        <begin position="23"/>
        <end position="637"/>
    </location>
</feature>
<feature type="domain" description="Htaa" evidence="4">
    <location>
        <begin position="47"/>
        <end position="215"/>
    </location>
</feature>
<feature type="domain" description="Htaa" evidence="4">
    <location>
        <begin position="366"/>
        <end position="519"/>
    </location>
</feature>
<feature type="compositionally biased region" description="Gly residues" evidence="1">
    <location>
        <begin position="216"/>
        <end position="230"/>
    </location>
</feature>
<dbReference type="RefSeq" id="WP_146324681.1">
    <property type="nucleotide sequence ID" value="NZ_BAABLR010000008.1"/>
</dbReference>
<accession>A0A5C5UE84</accession>
<evidence type="ECO:0000256" key="2">
    <source>
        <dbReference type="SAM" id="Phobius"/>
    </source>
</evidence>
<keyword evidence="6" id="KW-1185">Reference proteome</keyword>
<dbReference type="InterPro" id="IPR007331">
    <property type="entry name" value="Htaa"/>
</dbReference>
<organism evidence="5 6">
    <name type="scientific">Corynebacterium canis</name>
    <dbReference type="NCBI Taxonomy" id="679663"/>
    <lineage>
        <taxon>Bacteria</taxon>
        <taxon>Bacillati</taxon>
        <taxon>Actinomycetota</taxon>
        <taxon>Actinomycetes</taxon>
        <taxon>Mycobacteriales</taxon>
        <taxon>Corynebacteriaceae</taxon>
        <taxon>Corynebacterium</taxon>
    </lineage>
</organism>
<dbReference type="Proteomes" id="UP000320791">
    <property type="component" value="Unassembled WGS sequence"/>
</dbReference>
<dbReference type="AlphaFoldDB" id="A0A5C5UE84"/>
<evidence type="ECO:0000313" key="5">
    <source>
        <dbReference type="EMBL" id="TWT24474.1"/>
    </source>
</evidence>
<dbReference type="PROSITE" id="PS51257">
    <property type="entry name" value="PROKAR_LIPOPROTEIN"/>
    <property type="match status" value="1"/>
</dbReference>
<comment type="caution">
    <text evidence="5">The sequence shown here is derived from an EMBL/GenBank/DDBJ whole genome shotgun (WGS) entry which is preliminary data.</text>
</comment>
<feature type="region of interest" description="Disordered" evidence="1">
    <location>
        <begin position="554"/>
        <end position="583"/>
    </location>
</feature>
<keyword evidence="2" id="KW-1133">Transmembrane helix</keyword>
<evidence type="ECO:0000313" key="6">
    <source>
        <dbReference type="Proteomes" id="UP000320791"/>
    </source>
</evidence>
<feature type="transmembrane region" description="Helical" evidence="2">
    <location>
        <begin position="608"/>
        <end position="631"/>
    </location>
</feature>
<feature type="region of interest" description="Disordered" evidence="1">
    <location>
        <begin position="216"/>
        <end position="244"/>
    </location>
</feature>
<dbReference type="Pfam" id="PF04213">
    <property type="entry name" value="HtaA"/>
    <property type="match status" value="2"/>
</dbReference>
<evidence type="ECO:0000259" key="4">
    <source>
        <dbReference type="Pfam" id="PF04213"/>
    </source>
</evidence>
<reference evidence="5 6" key="1">
    <citation type="submission" date="2019-08" db="EMBL/GenBank/DDBJ databases">
        <authorList>
            <person name="Lei W."/>
        </authorList>
    </citation>
    <scope>NUCLEOTIDE SEQUENCE [LARGE SCALE GENOMIC DNA]</scope>
    <source>
        <strain evidence="5 6">CCUG 58627</strain>
    </source>
</reference>
<sequence>MNHRTKRSARRAFSAAAVAAAACVTIVPPTISTPVADASVTVCNNFGGTFNWGIRESFRDYLVGKVAQGTWSTSSDVTTSGDFTDANFYFGFGVRADAITADDEDTGEIPLAGEIVFDGHHGVLHMEMSDFRLKVDGTSAEITVDYVANKVDSFTHGATPEEIRGNDIAIATVNLDSAVNFTTGKATLSGTPVLTRDGAELFIAYEAGQAMDPIGGELGCGSTGSGGTSGGNSNTSKDSKDRSVNSVLKETNDFIKLMNDLVTNTDKLIDNTEKLANNITGGKVGGGTTTGGGGTAAGGTGGTGGGGGTTGAAGGGGAKPSGGAGGTGGATGGGGGGGGAAAGGGGGGGGSDVCTADGSVGVVDATGSWGVKQSFQSYITGSIAKGSWTLSGVEHSNGQFHFHGSSGAVDPGKGTGTILMPGSVHFTGHNGVLNLKISDLEIQWNGNSGSLIAQVSSSDMEGNHKDYGRVALADLSFGSLNVNESSASGTASTSLTQAGSAAFAEFYAVGTELDPVNFTASLGGAASCAAGQGSSASGGAAGTGGAGAAAAASAKTGSKTTAEKKTSGPSVAARVNGATADGDSEGYANNGNFKIKNANASGYEKPSFITSVLLILAAFVVAGGSLSQLVLRHPASR</sequence>
<gene>
    <name evidence="5" type="ORF">FRX94_08400</name>
</gene>
<keyword evidence="2" id="KW-0812">Transmembrane</keyword>
<dbReference type="EMBL" id="VOHM01000017">
    <property type="protein sequence ID" value="TWT24474.1"/>
    <property type="molecule type" value="Genomic_DNA"/>
</dbReference>
<name>A0A5C5UE84_9CORY</name>
<evidence type="ECO:0000256" key="3">
    <source>
        <dbReference type="SAM" id="SignalP"/>
    </source>
</evidence>
<proteinExistence type="predicted"/>